<dbReference type="InterPro" id="IPR013766">
    <property type="entry name" value="Thioredoxin_domain"/>
</dbReference>
<evidence type="ECO:0000256" key="3">
    <source>
        <dbReference type="ARBA" id="ARBA00023284"/>
    </source>
</evidence>
<dbReference type="Proteomes" id="UP000199072">
    <property type="component" value="Unassembled WGS sequence"/>
</dbReference>
<dbReference type="InterPro" id="IPR017937">
    <property type="entry name" value="Thioredoxin_CS"/>
</dbReference>
<evidence type="ECO:0000259" key="5">
    <source>
        <dbReference type="PROSITE" id="PS51352"/>
    </source>
</evidence>
<evidence type="ECO:0000313" key="7">
    <source>
        <dbReference type="Proteomes" id="UP000199072"/>
    </source>
</evidence>
<dbReference type="SUPFAM" id="SSF52833">
    <property type="entry name" value="Thioredoxin-like"/>
    <property type="match status" value="1"/>
</dbReference>
<keyword evidence="7" id="KW-1185">Reference proteome</keyword>
<dbReference type="EMBL" id="FNAI01000001">
    <property type="protein sequence ID" value="SDD20993.1"/>
    <property type="molecule type" value="Genomic_DNA"/>
</dbReference>
<dbReference type="PANTHER" id="PTHR42852:SF17">
    <property type="entry name" value="THIOREDOXIN-LIKE PROTEIN HI_1115"/>
    <property type="match status" value="1"/>
</dbReference>
<dbReference type="STRING" id="1391627.SAMN05216464_10173"/>
<dbReference type="GO" id="GO:0016491">
    <property type="term" value="F:oxidoreductase activity"/>
    <property type="evidence" value="ECO:0007669"/>
    <property type="project" value="InterPro"/>
</dbReference>
<evidence type="ECO:0000256" key="2">
    <source>
        <dbReference type="ARBA" id="ARBA00022748"/>
    </source>
</evidence>
<dbReference type="Pfam" id="PF08534">
    <property type="entry name" value="Redoxin"/>
    <property type="match status" value="1"/>
</dbReference>
<reference evidence="6 7" key="1">
    <citation type="submission" date="2016-10" db="EMBL/GenBank/DDBJ databases">
        <authorList>
            <person name="de Groot N.N."/>
        </authorList>
    </citation>
    <scope>NUCLEOTIDE SEQUENCE [LARGE SCALE GENOMIC DNA]</scope>
    <source>
        <strain evidence="6 7">47C3B</strain>
    </source>
</reference>
<organism evidence="6 7">
    <name type="scientific">Mucilaginibacter pineti</name>
    <dbReference type="NCBI Taxonomy" id="1391627"/>
    <lineage>
        <taxon>Bacteria</taxon>
        <taxon>Pseudomonadati</taxon>
        <taxon>Bacteroidota</taxon>
        <taxon>Sphingobacteriia</taxon>
        <taxon>Sphingobacteriales</taxon>
        <taxon>Sphingobacteriaceae</taxon>
        <taxon>Mucilaginibacter</taxon>
    </lineage>
</organism>
<name>A0A1G6SW30_9SPHI</name>
<keyword evidence="4" id="KW-1133">Transmembrane helix</keyword>
<dbReference type="GO" id="GO:0017004">
    <property type="term" value="P:cytochrome complex assembly"/>
    <property type="evidence" value="ECO:0007669"/>
    <property type="project" value="UniProtKB-KW"/>
</dbReference>
<dbReference type="PROSITE" id="PS00194">
    <property type="entry name" value="THIOREDOXIN_1"/>
    <property type="match status" value="1"/>
</dbReference>
<dbReference type="GO" id="GO:0016853">
    <property type="term" value="F:isomerase activity"/>
    <property type="evidence" value="ECO:0007669"/>
    <property type="project" value="UniProtKB-KW"/>
</dbReference>
<dbReference type="PROSITE" id="PS51352">
    <property type="entry name" value="THIOREDOXIN_2"/>
    <property type="match status" value="1"/>
</dbReference>
<evidence type="ECO:0000256" key="4">
    <source>
        <dbReference type="SAM" id="Phobius"/>
    </source>
</evidence>
<sequence>MLRFFVPWDTSPLLTMKQKSKLSTSNITFGILLILTVIILVNADAKSIFLRGLMGVGLYQPDVEAYARHHESFANIPDLTFKSSDGDTISLAKLKPRTVFVNYWATWCPPCMAEMPAINKLYKQFKDDPTVAFIMVDVDNDLPKAKAFMQKHGYDLPVYASITQVPDTLMDGTIPTTMVFGRDGSLIYKHSGIADYGNVHFADFLNLEGK</sequence>
<evidence type="ECO:0000256" key="1">
    <source>
        <dbReference type="ARBA" id="ARBA00004196"/>
    </source>
</evidence>
<dbReference type="InterPro" id="IPR036249">
    <property type="entry name" value="Thioredoxin-like_sf"/>
</dbReference>
<keyword evidence="4" id="KW-0812">Transmembrane</keyword>
<dbReference type="PANTHER" id="PTHR42852">
    <property type="entry name" value="THIOL:DISULFIDE INTERCHANGE PROTEIN DSBE"/>
    <property type="match status" value="1"/>
</dbReference>
<keyword evidence="2" id="KW-0201">Cytochrome c-type biogenesis</keyword>
<accession>A0A1G6SW30</accession>
<feature type="domain" description="Thioredoxin" evidence="5">
    <location>
        <begin position="70"/>
        <end position="210"/>
    </location>
</feature>
<feature type="transmembrane region" description="Helical" evidence="4">
    <location>
        <begin position="20"/>
        <end position="41"/>
    </location>
</feature>
<keyword evidence="6" id="KW-0413">Isomerase</keyword>
<dbReference type="InterPro" id="IPR013740">
    <property type="entry name" value="Redoxin"/>
</dbReference>
<dbReference type="CDD" id="cd02966">
    <property type="entry name" value="TlpA_like_family"/>
    <property type="match status" value="1"/>
</dbReference>
<dbReference type="GO" id="GO:0030313">
    <property type="term" value="C:cell envelope"/>
    <property type="evidence" value="ECO:0007669"/>
    <property type="project" value="UniProtKB-SubCell"/>
</dbReference>
<keyword evidence="4" id="KW-0472">Membrane</keyword>
<evidence type="ECO:0000313" key="6">
    <source>
        <dbReference type="EMBL" id="SDD20993.1"/>
    </source>
</evidence>
<keyword evidence="3" id="KW-0676">Redox-active center</keyword>
<dbReference type="InterPro" id="IPR050553">
    <property type="entry name" value="Thioredoxin_ResA/DsbE_sf"/>
</dbReference>
<comment type="subcellular location">
    <subcellularLocation>
        <location evidence="1">Cell envelope</location>
    </subcellularLocation>
</comment>
<protein>
    <submittedName>
        <fullName evidence="6">Thiol-disulfide isomerase or thioredoxin</fullName>
    </submittedName>
</protein>
<gene>
    <name evidence="6" type="ORF">SAMN05216464_10173</name>
</gene>
<dbReference type="Gene3D" id="3.40.30.10">
    <property type="entry name" value="Glutaredoxin"/>
    <property type="match status" value="1"/>
</dbReference>
<dbReference type="AlphaFoldDB" id="A0A1G6SW30"/>
<proteinExistence type="predicted"/>